<evidence type="ECO:0000256" key="8">
    <source>
        <dbReference type="ARBA" id="ARBA00023235"/>
    </source>
</evidence>
<comment type="cofactor">
    <cofactor evidence="9">
        <name>Mn(2+)</name>
        <dbReference type="ChEBI" id="CHEBI:29035"/>
    </cofactor>
    <text evidence="9">Binds 2 manganese ions per subunit.</text>
</comment>
<keyword evidence="7 9" id="KW-0464">Manganese</keyword>
<dbReference type="HAMAP" id="MF_01038">
    <property type="entry name" value="GpmI"/>
    <property type="match status" value="1"/>
</dbReference>
<evidence type="ECO:0000313" key="17">
    <source>
        <dbReference type="Proteomes" id="UP000255517"/>
    </source>
</evidence>
<dbReference type="GO" id="GO:0006096">
    <property type="term" value="P:glycolytic process"/>
    <property type="evidence" value="ECO:0007669"/>
    <property type="project" value="UniProtKB-UniRule"/>
</dbReference>
<feature type="domain" description="BPG-independent PGAM N-terminal" evidence="15">
    <location>
        <begin position="80"/>
        <end position="290"/>
    </location>
</feature>
<proteinExistence type="inferred from homology"/>
<dbReference type="InterPro" id="IPR011258">
    <property type="entry name" value="BPG-indep_PGM_N"/>
</dbReference>
<dbReference type="FunFam" id="3.40.720.10:FF:000001">
    <property type="entry name" value="2,3-bisphosphoglycerate-independent phosphoglycerate mutase"/>
    <property type="match status" value="1"/>
</dbReference>
<dbReference type="InterPro" id="IPR006124">
    <property type="entry name" value="Metalloenzyme"/>
</dbReference>
<gene>
    <name evidence="9 16" type="primary">gpmI</name>
    <name evidence="16" type="ORF">NCTC13149_00121</name>
</gene>
<name>A0A379C2Q4_9FIRM</name>
<comment type="similarity">
    <text evidence="4 9">Belongs to the BPG-independent phosphoglycerate mutase family.</text>
</comment>
<feature type="binding site" evidence="9 12">
    <location>
        <position position="183"/>
    </location>
    <ligand>
        <name>substrate</name>
    </ligand>
</feature>
<dbReference type="SUPFAM" id="SSF53649">
    <property type="entry name" value="Alkaline phosphatase-like"/>
    <property type="match status" value="1"/>
</dbReference>
<dbReference type="CDD" id="cd16010">
    <property type="entry name" value="iPGM"/>
    <property type="match status" value="1"/>
</dbReference>
<dbReference type="Gene3D" id="3.40.1450.10">
    <property type="entry name" value="BPG-independent phosphoglycerate mutase, domain B"/>
    <property type="match status" value="1"/>
</dbReference>
<feature type="binding site" evidence="9 12">
    <location>
        <position position="121"/>
    </location>
    <ligand>
        <name>substrate</name>
    </ligand>
</feature>
<dbReference type="PIRSF" id="PIRSF001492">
    <property type="entry name" value="IPGAM"/>
    <property type="match status" value="1"/>
</dbReference>
<protein>
    <recommendedName>
        <fullName evidence="9 10">2,3-bisphosphoglycerate-independent phosphoglycerate mutase</fullName>
        <shortName evidence="9">BPG-independent PGAM</shortName>
        <shortName evidence="9">Phosphoglyceromutase</shortName>
        <shortName evidence="9">iPGM</shortName>
        <ecNumber evidence="9 10">5.4.2.12</ecNumber>
    </recommendedName>
</protein>
<dbReference type="FunFam" id="3.40.1450.10:FF:000002">
    <property type="entry name" value="2,3-bisphosphoglycerate-independent phosphoglycerate mutase"/>
    <property type="match status" value="1"/>
</dbReference>
<evidence type="ECO:0000256" key="13">
    <source>
        <dbReference type="PIRSR" id="PIRSR001492-3"/>
    </source>
</evidence>
<dbReference type="GO" id="GO:0005829">
    <property type="term" value="C:cytosol"/>
    <property type="evidence" value="ECO:0007669"/>
    <property type="project" value="TreeGrafter"/>
</dbReference>
<comment type="catalytic activity">
    <reaction evidence="1 9">
        <text>(2R)-2-phosphoglycerate = (2R)-3-phosphoglycerate</text>
        <dbReference type="Rhea" id="RHEA:15901"/>
        <dbReference type="ChEBI" id="CHEBI:58272"/>
        <dbReference type="ChEBI" id="CHEBI:58289"/>
        <dbReference type="EC" id="5.4.2.12"/>
    </reaction>
</comment>
<accession>A0A379C2Q4</accession>
<dbReference type="EMBL" id="UGSZ01000001">
    <property type="protein sequence ID" value="SUB56351.1"/>
    <property type="molecule type" value="Genomic_DNA"/>
</dbReference>
<organism evidence="16 17">
    <name type="scientific">Peptoniphilus lacrimalis</name>
    <dbReference type="NCBI Taxonomy" id="33031"/>
    <lineage>
        <taxon>Bacteria</taxon>
        <taxon>Bacillati</taxon>
        <taxon>Bacillota</taxon>
        <taxon>Tissierellia</taxon>
        <taxon>Tissierellales</taxon>
        <taxon>Peptoniphilaceae</taxon>
        <taxon>Peptoniphilus</taxon>
    </lineage>
</organism>
<dbReference type="OrthoDB" id="9800863at2"/>
<evidence type="ECO:0000259" key="14">
    <source>
        <dbReference type="Pfam" id="PF01676"/>
    </source>
</evidence>
<evidence type="ECO:0000256" key="1">
    <source>
        <dbReference type="ARBA" id="ARBA00000370"/>
    </source>
</evidence>
<evidence type="ECO:0000256" key="11">
    <source>
        <dbReference type="PIRSR" id="PIRSR001492-1"/>
    </source>
</evidence>
<feature type="binding site" evidence="9 13">
    <location>
        <position position="394"/>
    </location>
    <ligand>
        <name>Mn(2+)</name>
        <dbReference type="ChEBI" id="CHEBI:29035"/>
        <label>1</label>
    </ligand>
</feature>
<dbReference type="EC" id="5.4.2.12" evidence="9 10"/>
<feature type="binding site" evidence="9 12">
    <location>
        <begin position="254"/>
        <end position="257"/>
    </location>
    <ligand>
        <name>substrate</name>
    </ligand>
</feature>
<feature type="binding site" evidence="9 13">
    <location>
        <position position="453"/>
    </location>
    <ligand>
        <name>Mn(2+)</name>
        <dbReference type="ChEBI" id="CHEBI:29035"/>
        <label>1</label>
    </ligand>
</feature>
<dbReference type="Gene3D" id="3.40.720.10">
    <property type="entry name" value="Alkaline Phosphatase, subunit A"/>
    <property type="match status" value="1"/>
</dbReference>
<evidence type="ECO:0000256" key="6">
    <source>
        <dbReference type="ARBA" id="ARBA00023152"/>
    </source>
</evidence>
<comment type="subunit">
    <text evidence="9">Monomer.</text>
</comment>
<dbReference type="SUPFAM" id="SSF64158">
    <property type="entry name" value="2,3-Bisphosphoglycerate-independent phosphoglycerate mutase, substrate-binding domain"/>
    <property type="match status" value="1"/>
</dbReference>
<dbReference type="InterPro" id="IPR017850">
    <property type="entry name" value="Alkaline_phosphatase_core_sf"/>
</dbReference>
<feature type="binding site" evidence="9 12">
    <location>
        <begin position="151"/>
        <end position="152"/>
    </location>
    <ligand>
        <name>substrate</name>
    </ligand>
</feature>
<dbReference type="Pfam" id="PF06415">
    <property type="entry name" value="iPGM_N"/>
    <property type="match status" value="1"/>
</dbReference>
<dbReference type="NCBIfam" id="TIGR01307">
    <property type="entry name" value="pgm_bpd_ind"/>
    <property type="match status" value="1"/>
</dbReference>
<dbReference type="RefSeq" id="WP_019034242.1">
    <property type="nucleotide sequence ID" value="NZ_UGSZ01000001.1"/>
</dbReference>
<evidence type="ECO:0000256" key="2">
    <source>
        <dbReference type="ARBA" id="ARBA00002315"/>
    </source>
</evidence>
<evidence type="ECO:0000256" key="5">
    <source>
        <dbReference type="ARBA" id="ARBA00022723"/>
    </source>
</evidence>
<evidence type="ECO:0000313" key="16">
    <source>
        <dbReference type="EMBL" id="SUB56351.1"/>
    </source>
</evidence>
<dbReference type="GO" id="GO:0030145">
    <property type="term" value="F:manganese ion binding"/>
    <property type="evidence" value="ECO:0007669"/>
    <property type="project" value="UniProtKB-UniRule"/>
</dbReference>
<evidence type="ECO:0000256" key="3">
    <source>
        <dbReference type="ARBA" id="ARBA00004798"/>
    </source>
</evidence>
<dbReference type="PANTHER" id="PTHR31637">
    <property type="entry name" value="2,3-BISPHOSPHOGLYCERATE-INDEPENDENT PHOSPHOGLYCERATE MUTASE"/>
    <property type="match status" value="1"/>
</dbReference>
<dbReference type="GO" id="GO:0004619">
    <property type="term" value="F:phosphoglycerate mutase activity"/>
    <property type="evidence" value="ECO:0007669"/>
    <property type="project" value="UniProtKB-UniRule"/>
</dbReference>
<comment type="function">
    <text evidence="2 9">Catalyzes the interconversion of 2-phosphoglycerate and 3-phosphoglycerate.</text>
</comment>
<dbReference type="AlphaFoldDB" id="A0A379C2Q4"/>
<dbReference type="InterPro" id="IPR005995">
    <property type="entry name" value="Pgm_bpd_ind"/>
</dbReference>
<feature type="binding site" evidence="9 13">
    <location>
        <position position="60"/>
    </location>
    <ligand>
        <name>Mn(2+)</name>
        <dbReference type="ChEBI" id="CHEBI:29035"/>
        <label>2</label>
    </ligand>
</feature>
<sequence length="503" mass="56687">MKPVLLMILDGFGLYKDYPGNAISLAKTENLDKLYETCPHTEIYASEKWVGLPMGQMGNSEVGHLNIGAGRVVFQDLTRIGNEIDNGNFYHNQMFLKAVENAKKNNSSLHLMGLVSKGGVHSHFKHLLALIDLAKKEGLKKVYIHVITDGRDVSPDASLEDVKELEDYLKKVGVGKIADISGRYYAMDRDKRWERIKKYFDLVTEKYDNSNPNALDAIKSSYDNGVTDEFIEPVEIDCEGKIKDGDSLIFFNFRPDRARQIVRALVDENFDGFPRKEKNIFLVTMTQYDDTIPHTNIAYPENRPTNTLGEILEKNHLRQLRIAETEKYAHVTFFFNGGREVMFKGEDRILVQSPKVATYDLKPEMSAPEITENLIEKLRESIYDCIILNFANPDMVGHTGVIPAAIKAVETVDNCIGKILKEIKKLGGALLITADHGNCDMMLTKDNKPITSHTTNKVPFILYGVENVKLRSEGALCDIAPTILELLNIKQPKEMTGKSLIEK</sequence>
<feature type="binding site" evidence="9 13">
    <location>
        <position position="398"/>
    </location>
    <ligand>
        <name>Mn(2+)</name>
        <dbReference type="ChEBI" id="CHEBI:29035"/>
        <label>1</label>
    </ligand>
</feature>
<dbReference type="GO" id="GO:0006007">
    <property type="term" value="P:glucose catabolic process"/>
    <property type="evidence" value="ECO:0007669"/>
    <property type="project" value="InterPro"/>
</dbReference>
<keyword evidence="5 9" id="KW-0479">Metal-binding</keyword>
<feature type="binding site" evidence="9 12">
    <location>
        <position position="189"/>
    </location>
    <ligand>
        <name>substrate</name>
    </ligand>
</feature>
<evidence type="ECO:0000256" key="7">
    <source>
        <dbReference type="ARBA" id="ARBA00023211"/>
    </source>
</evidence>
<evidence type="ECO:0000256" key="9">
    <source>
        <dbReference type="HAMAP-Rule" id="MF_01038"/>
    </source>
</evidence>
<feature type="binding site" evidence="9 12">
    <location>
        <position position="327"/>
    </location>
    <ligand>
        <name>substrate</name>
    </ligand>
</feature>
<dbReference type="Pfam" id="PF01676">
    <property type="entry name" value="Metalloenzyme"/>
    <property type="match status" value="1"/>
</dbReference>
<evidence type="ECO:0000256" key="4">
    <source>
        <dbReference type="ARBA" id="ARBA00008819"/>
    </source>
</evidence>
<feature type="active site" description="Phosphoserine intermediate" evidence="9 11">
    <location>
        <position position="60"/>
    </location>
</feature>
<feature type="domain" description="Metalloenzyme" evidence="14">
    <location>
        <begin position="2"/>
        <end position="490"/>
    </location>
</feature>
<dbReference type="UniPathway" id="UPA00109">
    <property type="reaction ID" value="UER00186"/>
</dbReference>
<evidence type="ECO:0000259" key="15">
    <source>
        <dbReference type="Pfam" id="PF06415"/>
    </source>
</evidence>
<evidence type="ECO:0000256" key="12">
    <source>
        <dbReference type="PIRSR" id="PIRSR001492-2"/>
    </source>
</evidence>
<dbReference type="STRING" id="1122949.GCA_000378725_00192"/>
<evidence type="ECO:0000256" key="10">
    <source>
        <dbReference type="NCBIfam" id="TIGR01307"/>
    </source>
</evidence>
<reference evidence="16 17" key="1">
    <citation type="submission" date="2018-06" db="EMBL/GenBank/DDBJ databases">
        <authorList>
            <consortium name="Pathogen Informatics"/>
            <person name="Doyle S."/>
        </authorList>
    </citation>
    <scope>NUCLEOTIDE SEQUENCE [LARGE SCALE GENOMIC DNA]</scope>
    <source>
        <strain evidence="16 17">NCTC13149</strain>
    </source>
</reference>
<feature type="binding site" evidence="9 13">
    <location>
        <position position="10"/>
    </location>
    <ligand>
        <name>Mn(2+)</name>
        <dbReference type="ChEBI" id="CHEBI:29035"/>
        <label>2</label>
    </ligand>
</feature>
<feature type="binding site" evidence="9 13">
    <location>
        <position position="435"/>
    </location>
    <ligand>
        <name>Mn(2+)</name>
        <dbReference type="ChEBI" id="CHEBI:29035"/>
        <label>2</label>
    </ligand>
</feature>
<dbReference type="InterPro" id="IPR036646">
    <property type="entry name" value="PGAM_B_sf"/>
</dbReference>
<dbReference type="Proteomes" id="UP000255517">
    <property type="component" value="Unassembled WGS sequence"/>
</dbReference>
<keyword evidence="8 9" id="KW-0413">Isomerase</keyword>
<keyword evidence="6 9" id="KW-0324">Glycolysis</keyword>
<feature type="binding site" evidence="9 13">
    <location>
        <position position="436"/>
    </location>
    <ligand>
        <name>Mn(2+)</name>
        <dbReference type="ChEBI" id="CHEBI:29035"/>
        <label>2</label>
    </ligand>
</feature>
<comment type="pathway">
    <text evidence="3 9">Carbohydrate degradation; glycolysis; pyruvate from D-glyceraldehyde 3-phosphate: step 3/5.</text>
</comment>
<dbReference type="PANTHER" id="PTHR31637:SF0">
    <property type="entry name" value="2,3-BISPHOSPHOGLYCERATE-INDEPENDENT PHOSPHOGLYCERATE MUTASE"/>
    <property type="match status" value="1"/>
</dbReference>